<dbReference type="Gene3D" id="2.60.40.740">
    <property type="match status" value="1"/>
</dbReference>
<feature type="non-terminal residue" evidence="2">
    <location>
        <position position="79"/>
    </location>
</feature>
<name>A0A6G2DH70_STREE</name>
<proteinExistence type="predicted"/>
<evidence type="ECO:0000256" key="1">
    <source>
        <dbReference type="SAM" id="MobiDB-lite"/>
    </source>
</evidence>
<gene>
    <name evidence="2" type="ORF">GM540_17065</name>
</gene>
<protein>
    <submittedName>
        <fullName evidence="2">Cell wall anchor protein</fullName>
    </submittedName>
</protein>
<feature type="non-terminal residue" evidence="2">
    <location>
        <position position="1"/>
    </location>
</feature>
<reference evidence="2 3" key="1">
    <citation type="submission" date="2019-11" db="EMBL/GenBank/DDBJ databases">
        <title>Growth characteristics of pneumococcus vary with the chemical composition of the capsule and with environmental conditions.</title>
        <authorList>
            <person name="Tothpal A."/>
            <person name="Desobry K."/>
            <person name="Joshi S."/>
            <person name="Wyllie A.L."/>
            <person name="Weinberger D.M."/>
        </authorList>
    </citation>
    <scope>NUCLEOTIDE SEQUENCE [LARGE SCALE GENOMIC DNA]</scope>
    <source>
        <strain evidence="3">pnumococcus19F</strain>
    </source>
</reference>
<comment type="caution">
    <text evidence="2">The sequence shown here is derived from an EMBL/GenBank/DDBJ whole genome shotgun (WGS) entry which is preliminary data.</text>
</comment>
<feature type="region of interest" description="Disordered" evidence="1">
    <location>
        <begin position="53"/>
        <end position="79"/>
    </location>
</feature>
<evidence type="ECO:0000313" key="2">
    <source>
        <dbReference type="EMBL" id="MTV75642.1"/>
    </source>
</evidence>
<organism evidence="2 3">
    <name type="scientific">Streptococcus pneumoniae</name>
    <dbReference type="NCBI Taxonomy" id="1313"/>
    <lineage>
        <taxon>Bacteria</taxon>
        <taxon>Bacillati</taxon>
        <taxon>Bacillota</taxon>
        <taxon>Bacilli</taxon>
        <taxon>Lactobacillales</taxon>
        <taxon>Streptococcaceae</taxon>
        <taxon>Streptococcus</taxon>
    </lineage>
</organism>
<dbReference type="EMBL" id="WNHQ01002440">
    <property type="protein sequence ID" value="MTV75642.1"/>
    <property type="molecule type" value="Genomic_DNA"/>
</dbReference>
<sequence length="79" mass="8593">KGINGFNLKLTEAGLAKINGKDADQKIQITYSATLNSLAVADIPESNDITYHYGNHQDHGNTPKPTKPNNGQITVTKTW</sequence>
<feature type="compositionally biased region" description="Polar residues" evidence="1">
    <location>
        <begin position="63"/>
        <end position="79"/>
    </location>
</feature>
<evidence type="ECO:0000313" key="3">
    <source>
        <dbReference type="Proteomes" id="UP000483094"/>
    </source>
</evidence>
<accession>A0A6G2DH70</accession>
<dbReference type="Proteomes" id="UP000483094">
    <property type="component" value="Unassembled WGS sequence"/>
</dbReference>
<dbReference type="AlphaFoldDB" id="A0A6G2DH70"/>